<evidence type="ECO:0000313" key="6">
    <source>
        <dbReference type="EnsemblMetazoa" id="SMAR009668-PA"/>
    </source>
</evidence>
<dbReference type="Proteomes" id="UP000014500">
    <property type="component" value="Unassembled WGS sequence"/>
</dbReference>
<dbReference type="InterPro" id="IPR043153">
    <property type="entry name" value="DENN_C"/>
</dbReference>
<dbReference type="SMART" id="SM00799">
    <property type="entry name" value="DENN"/>
    <property type="match status" value="1"/>
</dbReference>
<dbReference type="PROSITE" id="PS50211">
    <property type="entry name" value="DENN"/>
    <property type="match status" value="1"/>
</dbReference>
<reference evidence="6" key="2">
    <citation type="submission" date="2015-02" db="UniProtKB">
        <authorList>
            <consortium name="EnsemblMetazoa"/>
        </authorList>
    </citation>
    <scope>IDENTIFICATION</scope>
</reference>
<feature type="region of interest" description="Disordered" evidence="4">
    <location>
        <begin position="718"/>
        <end position="748"/>
    </location>
</feature>
<feature type="region of interest" description="Disordered" evidence="4">
    <location>
        <begin position="562"/>
        <end position="588"/>
    </location>
</feature>
<dbReference type="InterPro" id="IPR005112">
    <property type="entry name" value="dDENN_dom"/>
</dbReference>
<dbReference type="InterPro" id="IPR040032">
    <property type="entry name" value="DENND1A/B/C"/>
</dbReference>
<feature type="domain" description="UDENN" evidence="5">
    <location>
        <begin position="35"/>
        <end position="395"/>
    </location>
</feature>
<keyword evidence="3" id="KW-0968">Cytoplasmic vesicle</keyword>
<feature type="compositionally biased region" description="Acidic residues" evidence="4">
    <location>
        <begin position="478"/>
        <end position="492"/>
    </location>
</feature>
<name>T1J7L4_STRMM</name>
<dbReference type="GO" id="GO:0005085">
    <property type="term" value="F:guanyl-nucleotide exchange factor activity"/>
    <property type="evidence" value="ECO:0007669"/>
    <property type="project" value="UniProtKB-KW"/>
</dbReference>
<dbReference type="Pfam" id="PF03455">
    <property type="entry name" value="dDENN"/>
    <property type="match status" value="1"/>
</dbReference>
<comment type="subcellular location">
    <subcellularLocation>
        <location evidence="1">Cytoplasmic vesicle</location>
        <location evidence="1">Clathrin-coated vesicle</location>
    </subcellularLocation>
</comment>
<dbReference type="GO" id="GO:0005829">
    <property type="term" value="C:cytosol"/>
    <property type="evidence" value="ECO:0007669"/>
    <property type="project" value="TreeGrafter"/>
</dbReference>
<evidence type="ECO:0000256" key="4">
    <source>
        <dbReference type="SAM" id="MobiDB-lite"/>
    </source>
</evidence>
<dbReference type="SMART" id="SM00800">
    <property type="entry name" value="uDENN"/>
    <property type="match status" value="1"/>
</dbReference>
<protein>
    <recommendedName>
        <fullName evidence="5">UDENN domain-containing protein</fullName>
    </recommendedName>
</protein>
<dbReference type="GO" id="GO:1901981">
    <property type="term" value="F:phosphatidylinositol phosphate binding"/>
    <property type="evidence" value="ECO:0007669"/>
    <property type="project" value="TreeGrafter"/>
</dbReference>
<feature type="region of interest" description="Disordered" evidence="4">
    <location>
        <begin position="442"/>
        <end position="498"/>
    </location>
</feature>
<proteinExistence type="predicted"/>
<organism evidence="6 7">
    <name type="scientific">Strigamia maritima</name>
    <name type="common">European centipede</name>
    <name type="synonym">Geophilus maritimus</name>
    <dbReference type="NCBI Taxonomy" id="126957"/>
    <lineage>
        <taxon>Eukaryota</taxon>
        <taxon>Metazoa</taxon>
        <taxon>Ecdysozoa</taxon>
        <taxon>Arthropoda</taxon>
        <taxon>Myriapoda</taxon>
        <taxon>Chilopoda</taxon>
        <taxon>Pleurostigmophora</taxon>
        <taxon>Geophilomorpha</taxon>
        <taxon>Linotaeniidae</taxon>
        <taxon>Strigamia</taxon>
    </lineage>
</organism>
<reference evidence="7" key="1">
    <citation type="submission" date="2011-05" db="EMBL/GenBank/DDBJ databases">
        <authorList>
            <person name="Richards S.R."/>
            <person name="Qu J."/>
            <person name="Jiang H."/>
            <person name="Jhangiani S.N."/>
            <person name="Agravi P."/>
            <person name="Goodspeed R."/>
            <person name="Gross S."/>
            <person name="Mandapat C."/>
            <person name="Jackson L."/>
            <person name="Mathew T."/>
            <person name="Pu L."/>
            <person name="Thornton R."/>
            <person name="Saada N."/>
            <person name="Wilczek-Boney K.B."/>
            <person name="Lee S."/>
            <person name="Kovar C."/>
            <person name="Wu Y."/>
            <person name="Scherer S.E."/>
            <person name="Worley K.C."/>
            <person name="Muzny D.M."/>
            <person name="Gibbs R."/>
        </authorList>
    </citation>
    <scope>NUCLEOTIDE SEQUENCE</scope>
    <source>
        <strain evidence="7">Brora</strain>
    </source>
</reference>
<accession>T1J7L4</accession>
<dbReference type="PANTHER" id="PTHR13196:SF14">
    <property type="entry name" value="UDENN DOMAIN-CONTAINING PROTEIN"/>
    <property type="match status" value="1"/>
</dbReference>
<dbReference type="PANTHER" id="PTHR13196">
    <property type="entry name" value="DENN DOMAIN-CONTAINING"/>
    <property type="match status" value="1"/>
</dbReference>
<dbReference type="SMART" id="SM00801">
    <property type="entry name" value="dDENN"/>
    <property type="match status" value="1"/>
</dbReference>
<dbReference type="FunFam" id="3.30.450.200:FF:000003">
    <property type="entry name" value="DENN domain containing 1A"/>
    <property type="match status" value="1"/>
</dbReference>
<dbReference type="Pfam" id="PF02141">
    <property type="entry name" value="DENN"/>
    <property type="match status" value="1"/>
</dbReference>
<dbReference type="Gene3D" id="6.10.140.1000">
    <property type="match status" value="1"/>
</dbReference>
<dbReference type="EMBL" id="JH431936">
    <property type="status" value="NOT_ANNOTATED_CDS"/>
    <property type="molecule type" value="Genomic_DNA"/>
</dbReference>
<dbReference type="AlphaFoldDB" id="T1J7L4"/>
<keyword evidence="7" id="KW-1185">Reference proteome</keyword>
<dbReference type="Gene3D" id="3.30.450.200">
    <property type="match status" value="1"/>
</dbReference>
<dbReference type="InterPro" id="IPR037516">
    <property type="entry name" value="Tripartite_DENN"/>
</dbReference>
<dbReference type="PhylomeDB" id="T1J7L4"/>
<dbReference type="Pfam" id="PF03456">
    <property type="entry name" value="uDENN"/>
    <property type="match status" value="1"/>
</dbReference>
<evidence type="ECO:0000313" key="7">
    <source>
        <dbReference type="Proteomes" id="UP000014500"/>
    </source>
</evidence>
<dbReference type="STRING" id="126957.T1J7L4"/>
<evidence type="ECO:0000256" key="1">
    <source>
        <dbReference type="ARBA" id="ARBA00004132"/>
    </source>
</evidence>
<dbReference type="GO" id="GO:0032456">
    <property type="term" value="P:endocytic recycling"/>
    <property type="evidence" value="ECO:0007669"/>
    <property type="project" value="TreeGrafter"/>
</dbReference>
<dbReference type="GO" id="GO:0030136">
    <property type="term" value="C:clathrin-coated vesicle"/>
    <property type="evidence" value="ECO:0007669"/>
    <property type="project" value="UniProtKB-SubCell"/>
</dbReference>
<evidence type="ECO:0000256" key="3">
    <source>
        <dbReference type="ARBA" id="ARBA00023329"/>
    </source>
</evidence>
<dbReference type="eggNOG" id="KOG3569">
    <property type="taxonomic scope" value="Eukaryota"/>
</dbReference>
<dbReference type="FunFam" id="3.40.50.11500:FF:000001">
    <property type="entry name" value="Putative DENN domain-containing protein 1A"/>
    <property type="match status" value="1"/>
</dbReference>
<keyword evidence="2" id="KW-0344">Guanine-nucleotide releasing factor</keyword>
<dbReference type="GO" id="GO:0006897">
    <property type="term" value="P:endocytosis"/>
    <property type="evidence" value="ECO:0007669"/>
    <property type="project" value="TreeGrafter"/>
</dbReference>
<evidence type="ECO:0000259" key="5">
    <source>
        <dbReference type="PROSITE" id="PS50211"/>
    </source>
</evidence>
<dbReference type="InterPro" id="IPR005113">
    <property type="entry name" value="uDENN_dom"/>
</dbReference>
<evidence type="ECO:0000256" key="2">
    <source>
        <dbReference type="ARBA" id="ARBA00022658"/>
    </source>
</evidence>
<dbReference type="InterPro" id="IPR001194">
    <property type="entry name" value="cDENN_dom"/>
</dbReference>
<dbReference type="Gene3D" id="3.40.50.11500">
    <property type="match status" value="1"/>
</dbReference>
<dbReference type="EnsemblMetazoa" id="SMAR009668-RA">
    <property type="protein sequence ID" value="SMAR009668-PA"/>
    <property type="gene ID" value="SMAR009668"/>
</dbReference>
<dbReference type="HOGENOM" id="CLU_371877_0_0_1"/>
<feature type="compositionally biased region" description="Basic and acidic residues" evidence="4">
    <location>
        <begin position="450"/>
        <end position="459"/>
    </location>
</feature>
<sequence length="748" mass="84555">MDETHMHITLTKPISRPETKLRVNESNPSKIFDCFLEVVIPQVPDEGAWVLQKYPDDFSDDEILKSVSHFCYPCDIRSSVVQVFSFVLTGADSKWTFGYCRHTPDAPTAICLLSSLPWHETFYDLLNRIAEITHRKEDSDLLRFLEQLYTAQVPSPGGTIVLPGEDGKKVVKFACSNHTKLPSIPENRNVSEYFNAVDAQTMMILFASMLNERRILITSNKLSRLSACVQSANALIYPMHWQHIFIPILPTNLIDYLHAPMPFLIGVPSMVLERATKLDLSEVVVLHADQNRIETPFDDLQNLPPEIVSSLKRRLKNSNAMLGDRMARAFLHSLVQLIGGYRDALKFHLGEKITFDSDAFIQTRTPSMQPFLERMLQLQIFQQFIEERLDMLNSGDGFSDEFELEVNVYADKNSTKLRHQYKEWMNNMRKEGGAFIKSVKNKPMSNLKSTKKERLHPDGVGDESPLTPQHYNLLEVSEGSDDNPPDDSEEQLSDGASPLLNVRRISMDLMGDLQDLIFRRCSVSDISTDQTTGATPEKLSLSLQEDLIQLDADDQNSDEQFDPLLAKDLPSGLKTSPPRSPRTERSSSLPLAIEGSFPAINTTNQSPIHLQHSTFHPPPMPFSSTIAPPQHPYVEMQHRGFYHQPLVQSQHNLLGQTNSFQPQFENASVGQISMQKYQVSNPFAVDRTSTPDLSFNMQQKASLPVDNSSTGVPLFKSMRSQSAINPWESQSEQKSTAKKQQSGWETFN</sequence>